<protein>
    <recommendedName>
        <fullName evidence="4">Secreted protein</fullName>
    </recommendedName>
</protein>
<reference evidence="2 3" key="1">
    <citation type="submission" date="2021-06" db="EMBL/GenBank/DDBJ databases">
        <authorList>
            <person name="Palmer J.M."/>
        </authorList>
    </citation>
    <scope>NUCLEOTIDE SEQUENCE [LARGE SCALE GENOMIC DNA]</scope>
    <source>
        <strain evidence="2 3">AS_MEX2019</strain>
        <tissue evidence="2">Muscle</tissue>
    </source>
</reference>
<proteinExistence type="predicted"/>
<feature type="non-terminal residue" evidence="2">
    <location>
        <position position="83"/>
    </location>
</feature>
<keyword evidence="3" id="KW-1185">Reference proteome</keyword>
<name>A0ABV0XUB4_9TELE</name>
<gene>
    <name evidence="2" type="ORF">AMECASPLE_027589</name>
</gene>
<evidence type="ECO:0000313" key="3">
    <source>
        <dbReference type="Proteomes" id="UP001469553"/>
    </source>
</evidence>
<sequence length="83" mass="9474">MLCGFHILSPVFVWIYIKLAVSCSGRLLDQTTHLRLTWILNLSTPGDLTTATCWSFDHYVPDNLPLSKQPFTDFVLRSVSLYV</sequence>
<accession>A0ABV0XUB4</accession>
<keyword evidence="1" id="KW-0732">Signal</keyword>
<feature type="signal peptide" evidence="1">
    <location>
        <begin position="1"/>
        <end position="22"/>
    </location>
</feature>
<organism evidence="2 3">
    <name type="scientific">Ameca splendens</name>
    <dbReference type="NCBI Taxonomy" id="208324"/>
    <lineage>
        <taxon>Eukaryota</taxon>
        <taxon>Metazoa</taxon>
        <taxon>Chordata</taxon>
        <taxon>Craniata</taxon>
        <taxon>Vertebrata</taxon>
        <taxon>Euteleostomi</taxon>
        <taxon>Actinopterygii</taxon>
        <taxon>Neopterygii</taxon>
        <taxon>Teleostei</taxon>
        <taxon>Neoteleostei</taxon>
        <taxon>Acanthomorphata</taxon>
        <taxon>Ovalentaria</taxon>
        <taxon>Atherinomorphae</taxon>
        <taxon>Cyprinodontiformes</taxon>
        <taxon>Goodeidae</taxon>
        <taxon>Ameca</taxon>
    </lineage>
</organism>
<evidence type="ECO:0008006" key="4">
    <source>
        <dbReference type="Google" id="ProtNLM"/>
    </source>
</evidence>
<feature type="chain" id="PRO_5045926678" description="Secreted protein" evidence="1">
    <location>
        <begin position="23"/>
        <end position="83"/>
    </location>
</feature>
<evidence type="ECO:0000256" key="1">
    <source>
        <dbReference type="SAM" id="SignalP"/>
    </source>
</evidence>
<dbReference type="Proteomes" id="UP001469553">
    <property type="component" value="Unassembled WGS sequence"/>
</dbReference>
<dbReference type="EMBL" id="JAHRIP010012340">
    <property type="protein sequence ID" value="MEQ2285022.1"/>
    <property type="molecule type" value="Genomic_DNA"/>
</dbReference>
<comment type="caution">
    <text evidence="2">The sequence shown here is derived from an EMBL/GenBank/DDBJ whole genome shotgun (WGS) entry which is preliminary data.</text>
</comment>
<evidence type="ECO:0000313" key="2">
    <source>
        <dbReference type="EMBL" id="MEQ2285022.1"/>
    </source>
</evidence>